<evidence type="ECO:0000313" key="3">
    <source>
        <dbReference type="Proteomes" id="UP001290101"/>
    </source>
</evidence>
<protein>
    <submittedName>
        <fullName evidence="2">Extracellular solute-binding protein</fullName>
    </submittedName>
</protein>
<gene>
    <name evidence="2" type="ORF">U2F25_15235</name>
</gene>
<comment type="caution">
    <text evidence="2">The sequence shown here is derived from an EMBL/GenBank/DDBJ whole genome shotgun (WGS) entry which is preliminary data.</text>
</comment>
<dbReference type="Pfam" id="PF13343">
    <property type="entry name" value="SBP_bac_6"/>
    <property type="match status" value="1"/>
</dbReference>
<dbReference type="PANTHER" id="PTHR30006">
    <property type="entry name" value="THIAMINE-BINDING PERIPLASMIC PROTEIN-RELATED"/>
    <property type="match status" value="1"/>
</dbReference>
<reference evidence="2 3" key="1">
    <citation type="submission" date="2023-12" db="EMBL/GenBank/DDBJ databases">
        <title>Micromonospora sp. nov., isolated from Atacama Desert.</title>
        <authorList>
            <person name="Carro L."/>
            <person name="Golinska P."/>
            <person name="Klenk H.-P."/>
            <person name="Goodfellow M."/>
        </authorList>
    </citation>
    <scope>NUCLEOTIDE SEQUENCE [LARGE SCALE GENOMIC DNA]</scope>
    <source>
        <strain evidence="2 3">4G53</strain>
    </source>
</reference>
<dbReference type="EMBL" id="JAXOTQ010000017">
    <property type="protein sequence ID" value="MDZ5490803.1"/>
    <property type="molecule type" value="Genomic_DNA"/>
</dbReference>
<accession>A0ABU5JDY9</accession>
<evidence type="ECO:0000256" key="1">
    <source>
        <dbReference type="ARBA" id="ARBA00022729"/>
    </source>
</evidence>
<dbReference type="Proteomes" id="UP001290101">
    <property type="component" value="Unassembled WGS sequence"/>
</dbReference>
<keyword evidence="1" id="KW-0732">Signal</keyword>
<keyword evidence="3" id="KW-1185">Reference proteome</keyword>
<name>A0ABU5JDY9_9ACTN</name>
<dbReference type="PANTHER" id="PTHR30006:SF24">
    <property type="entry name" value="SLL0237 PROTEIN"/>
    <property type="match status" value="1"/>
</dbReference>
<proteinExistence type="predicted"/>
<evidence type="ECO:0000313" key="2">
    <source>
        <dbReference type="EMBL" id="MDZ5490803.1"/>
    </source>
</evidence>
<sequence length="360" mass="38539">MSSPDSSGHATKRRLAALLPVTGVCLLVTACGGSTPVSTTPAENLNDKTVDQLYEGAKKEGTLVLYAADSGKDLIPGFEKQYPGVKVQYFQQQGEQSAAKAAAEARAGVYNVDVIDTEQNTSYSLSQTGLLAKYSPPAGADVDAKYKTPYFTGYRVQLKPIAYNTKLVATADVPKSLDDLSDPKWANKICAEPSEVSVFADMVQDLGQDQTEQYWKTLTSHGLRFVSGQTNLVQSVLSGDCPVAVSANLHTVAKNAAKGAPIGWVKTDPLYGNYGAVNVAAKAPHPYAARLWANYVLSPVGQQVVIDAYRVPSNHSVAPKEPELADNRYNAVVAGDEVMKNFSKYNTLYYTTTGRPVTGG</sequence>
<dbReference type="Gene3D" id="3.40.190.10">
    <property type="entry name" value="Periplasmic binding protein-like II"/>
    <property type="match status" value="2"/>
</dbReference>
<dbReference type="RefSeq" id="WP_322440870.1">
    <property type="nucleotide sequence ID" value="NZ_JAXOTQ010000017.1"/>
</dbReference>
<dbReference type="SUPFAM" id="SSF53850">
    <property type="entry name" value="Periplasmic binding protein-like II"/>
    <property type="match status" value="1"/>
</dbReference>
<organism evidence="2 3">
    <name type="scientific">Micromonospora sicca</name>
    <dbReference type="NCBI Taxonomy" id="2202420"/>
    <lineage>
        <taxon>Bacteria</taxon>
        <taxon>Bacillati</taxon>
        <taxon>Actinomycetota</taxon>
        <taxon>Actinomycetes</taxon>
        <taxon>Micromonosporales</taxon>
        <taxon>Micromonosporaceae</taxon>
        <taxon>Micromonospora</taxon>
    </lineage>
</organism>